<feature type="transmembrane region" description="Helical" evidence="1">
    <location>
        <begin position="7"/>
        <end position="30"/>
    </location>
</feature>
<dbReference type="KEGG" id="pyr:P186_0792"/>
<proteinExistence type="predicted"/>
<dbReference type="GO" id="GO:0016020">
    <property type="term" value="C:membrane"/>
    <property type="evidence" value="ECO:0007669"/>
    <property type="project" value="InterPro"/>
</dbReference>
<dbReference type="InterPro" id="IPR016174">
    <property type="entry name" value="Di-haem_cyt_TM"/>
</dbReference>
<dbReference type="BioCyc" id="PSP1104324:GJSN-776-MONOMER"/>
<protein>
    <recommendedName>
        <fullName evidence="2">Flavinylation-associated cytochrome domain-containing protein</fullName>
    </recommendedName>
</protein>
<feature type="domain" description="Flavinylation-associated cytochrome" evidence="2">
    <location>
        <begin position="11"/>
        <end position="70"/>
    </location>
</feature>
<keyword evidence="1" id="KW-1133">Transmembrane helix</keyword>
<dbReference type="GeneID" id="11595054"/>
<evidence type="ECO:0000313" key="3">
    <source>
        <dbReference type="EMBL" id="AET32238.1"/>
    </source>
</evidence>
<dbReference type="Gene3D" id="1.20.950.20">
    <property type="entry name" value="Transmembrane di-heme cytochromes, Chain C"/>
    <property type="match status" value="1"/>
</dbReference>
<feature type="transmembrane region" description="Helical" evidence="1">
    <location>
        <begin position="52"/>
        <end position="71"/>
    </location>
</feature>
<sequence>MSWIIRALAIYLLATARVMLALSGLVLYFAPSGPGSGHQIILGATKDMWKNIHSYAAFSILAFAAAHVVLYRRSLIFYIKKTAKPPQEK</sequence>
<keyword evidence="1" id="KW-0812">Transmembrane</keyword>
<dbReference type="HOGENOM" id="CLU_189638_0_0_2"/>
<dbReference type="InterPro" id="IPR025517">
    <property type="entry name" value="DUF4405"/>
</dbReference>
<dbReference type="SUPFAM" id="SSF81342">
    <property type="entry name" value="Transmembrane di-heme cytochromes"/>
    <property type="match status" value="1"/>
</dbReference>
<dbReference type="Pfam" id="PF14358">
    <property type="entry name" value="DUF4405"/>
    <property type="match status" value="1"/>
</dbReference>
<evidence type="ECO:0000256" key="1">
    <source>
        <dbReference type="SAM" id="Phobius"/>
    </source>
</evidence>
<dbReference type="RefSeq" id="WP_014288066.1">
    <property type="nucleotide sequence ID" value="NC_016645.1"/>
</dbReference>
<keyword evidence="4" id="KW-1185">Reference proteome</keyword>
<reference evidence="3 4" key="1">
    <citation type="journal article" date="2012" name="J. Bacteriol.">
        <title>Complete genome sequence of strain 1860, a crenarchaeon of the genus pyrobaculum able to grow with various electron acceptors.</title>
        <authorList>
            <person name="Mardanov A.V."/>
            <person name="Gumerov V.M."/>
            <person name="Slobodkina G.B."/>
            <person name="Beletsky A.V."/>
            <person name="Bonch-Osmolovskaya E.A."/>
            <person name="Ravin N.V."/>
            <person name="Skryabin K.G."/>
        </authorList>
    </citation>
    <scope>NUCLEOTIDE SEQUENCE [LARGE SCALE GENOMIC DNA]</scope>
    <source>
        <strain evidence="3 4">1860</strain>
    </source>
</reference>
<dbReference type="eggNOG" id="arCOG04002">
    <property type="taxonomic scope" value="Archaea"/>
</dbReference>
<name>G7VAJ9_9CREN</name>
<evidence type="ECO:0000259" key="2">
    <source>
        <dbReference type="Pfam" id="PF14358"/>
    </source>
</evidence>
<dbReference type="Proteomes" id="UP000005867">
    <property type="component" value="Chromosome"/>
</dbReference>
<dbReference type="GO" id="GO:0022904">
    <property type="term" value="P:respiratory electron transport chain"/>
    <property type="evidence" value="ECO:0007669"/>
    <property type="project" value="InterPro"/>
</dbReference>
<organism evidence="3 4">
    <name type="scientific">Pyrobaculum ferrireducens</name>
    <dbReference type="NCBI Taxonomy" id="1104324"/>
    <lineage>
        <taxon>Archaea</taxon>
        <taxon>Thermoproteota</taxon>
        <taxon>Thermoprotei</taxon>
        <taxon>Thermoproteales</taxon>
        <taxon>Thermoproteaceae</taxon>
        <taxon>Pyrobaculum</taxon>
    </lineage>
</organism>
<dbReference type="EMBL" id="CP003098">
    <property type="protein sequence ID" value="AET32238.1"/>
    <property type="molecule type" value="Genomic_DNA"/>
</dbReference>
<dbReference type="OrthoDB" id="24547at2157"/>
<dbReference type="AlphaFoldDB" id="G7VAJ9"/>
<keyword evidence="1" id="KW-0472">Membrane</keyword>
<accession>G7VAJ9</accession>
<evidence type="ECO:0000313" key="4">
    <source>
        <dbReference type="Proteomes" id="UP000005867"/>
    </source>
</evidence>
<gene>
    <name evidence="3" type="ORF">P186_0792</name>
</gene>